<keyword evidence="3 6" id="KW-0812">Transmembrane</keyword>
<feature type="transmembrane region" description="Helical" evidence="6">
    <location>
        <begin position="125"/>
        <end position="147"/>
    </location>
</feature>
<dbReference type="Proteomes" id="UP000001401">
    <property type="component" value="Chromosome"/>
</dbReference>
<organism evidence="8 9">
    <name type="scientific">Evansella cellulosilytica (strain ATCC 21833 / DSM 2522 / FERM P-1141 / JCM 9156 / N-4)</name>
    <name type="common">Bacillus cellulosilyticus</name>
    <dbReference type="NCBI Taxonomy" id="649639"/>
    <lineage>
        <taxon>Bacteria</taxon>
        <taxon>Bacillati</taxon>
        <taxon>Bacillota</taxon>
        <taxon>Bacilli</taxon>
        <taxon>Bacillales</taxon>
        <taxon>Bacillaceae</taxon>
        <taxon>Evansella</taxon>
    </lineage>
</organism>
<dbReference type="OrthoDB" id="9793283at2"/>
<dbReference type="HOGENOM" id="CLU_001265_10_14_9"/>
<evidence type="ECO:0000256" key="4">
    <source>
        <dbReference type="ARBA" id="ARBA00022989"/>
    </source>
</evidence>
<feature type="transmembrane region" description="Helical" evidence="6">
    <location>
        <begin position="153"/>
        <end position="175"/>
    </location>
</feature>
<name>E6U265_EVAC2</name>
<dbReference type="PRINTS" id="PR01035">
    <property type="entry name" value="TCRTETA"/>
</dbReference>
<evidence type="ECO:0000256" key="6">
    <source>
        <dbReference type="SAM" id="Phobius"/>
    </source>
</evidence>
<dbReference type="STRING" id="649639.Bcell_2182"/>
<proteinExistence type="predicted"/>
<feature type="transmembrane region" description="Helical" evidence="6">
    <location>
        <begin position="290"/>
        <end position="308"/>
    </location>
</feature>
<dbReference type="GO" id="GO:0005886">
    <property type="term" value="C:plasma membrane"/>
    <property type="evidence" value="ECO:0007669"/>
    <property type="project" value="UniProtKB-SubCell"/>
</dbReference>
<keyword evidence="9" id="KW-1185">Reference proteome</keyword>
<dbReference type="eggNOG" id="COG2814">
    <property type="taxonomic scope" value="Bacteria"/>
</dbReference>
<dbReference type="PANTHER" id="PTHR23531">
    <property type="entry name" value="QUINOLENE RESISTANCE PROTEIN NORA"/>
    <property type="match status" value="1"/>
</dbReference>
<dbReference type="InterPro" id="IPR001958">
    <property type="entry name" value="Tet-R_TetA/multi-R_MdtG-like"/>
</dbReference>
<feature type="transmembrane region" description="Helical" evidence="6">
    <location>
        <begin position="35"/>
        <end position="55"/>
    </location>
</feature>
<feature type="domain" description="Major facilitator superfamily (MFS) profile" evidence="7">
    <location>
        <begin position="1"/>
        <end position="379"/>
    </location>
</feature>
<dbReference type="InterPro" id="IPR036259">
    <property type="entry name" value="MFS_trans_sf"/>
</dbReference>
<dbReference type="RefSeq" id="WP_013488779.1">
    <property type="nucleotide sequence ID" value="NC_014829.1"/>
</dbReference>
<gene>
    <name evidence="8" type="ordered locus">Bcell_2182</name>
</gene>
<dbReference type="KEGG" id="bco:Bcell_2182"/>
<dbReference type="Pfam" id="PF07690">
    <property type="entry name" value="MFS_1"/>
    <property type="match status" value="1"/>
</dbReference>
<reference evidence="8 9" key="1">
    <citation type="submission" date="2010-12" db="EMBL/GenBank/DDBJ databases">
        <title>Complete sequence of Bacillus cellulosilyticus DSM 2522.</title>
        <authorList>
            <consortium name="US DOE Joint Genome Institute"/>
            <person name="Lucas S."/>
            <person name="Copeland A."/>
            <person name="Lapidus A."/>
            <person name="Cheng J.-F."/>
            <person name="Bruce D."/>
            <person name="Goodwin L."/>
            <person name="Pitluck S."/>
            <person name="Chertkov O."/>
            <person name="Detter J.C."/>
            <person name="Han C."/>
            <person name="Tapia R."/>
            <person name="Land M."/>
            <person name="Hauser L."/>
            <person name="Jeffries C."/>
            <person name="Kyrpides N."/>
            <person name="Ivanova N."/>
            <person name="Mikhailova N."/>
            <person name="Brumm P."/>
            <person name="Mead D."/>
            <person name="Woyke T."/>
        </authorList>
    </citation>
    <scope>NUCLEOTIDE SEQUENCE [LARGE SCALE GENOMIC DNA]</scope>
    <source>
        <strain evidence="9">ATCC 21833 / DSM 2522 / FERM P-1141 / JCM 9156 / N-4</strain>
    </source>
</reference>
<keyword evidence="5 6" id="KW-0472">Membrane</keyword>
<feature type="transmembrane region" description="Helical" evidence="6">
    <location>
        <begin position="329"/>
        <end position="350"/>
    </location>
</feature>
<dbReference type="EMBL" id="CP002394">
    <property type="protein sequence ID" value="ADU30443.1"/>
    <property type="molecule type" value="Genomic_DNA"/>
</dbReference>
<sequence length="385" mass="41706">MLVFLYSIIIVAFLDTFIQLPIISPFAKELGASSFLSGMIIAIYSFSNMIGNAISGHWIDRYGRKKILLIGMIAVTFILFLYPFVTSGNQLLLVRFIHGLAGGALIPAAFAYLGDLAPSKNRGKAMAFSGGCIGTAAIVGPALGGIISSRLSVSAVFIFVGVIFLITVIVVSLWLKESFHKDPRQHKKVELADFIVLIKNSFMIQAMIGAFALMCSMGILTYALPLKVQSLSLSSTVTGILLSTFGIVALIIFLTPINRSFDIFKPQSFIRTGLLLISFALISLSFLDSIIFISITMVIYGIGFAFVFPSMNRIVVDISSNHDRGKAFGLFYGAFSLGVVFGSIFAGTMAEAFGKPFLVSGIFMLFIVAVFSIHVKHCAMNPEMN</sequence>
<keyword evidence="2" id="KW-0813">Transport</keyword>
<evidence type="ECO:0000256" key="3">
    <source>
        <dbReference type="ARBA" id="ARBA00022692"/>
    </source>
</evidence>
<dbReference type="InterPro" id="IPR020846">
    <property type="entry name" value="MFS_dom"/>
</dbReference>
<protein>
    <submittedName>
        <fullName evidence="8">Major facilitator superfamily MFS_1</fullName>
    </submittedName>
</protein>
<comment type="subcellular location">
    <subcellularLocation>
        <location evidence="1">Cell membrane</location>
        <topology evidence="1">Multi-pass membrane protein</topology>
    </subcellularLocation>
</comment>
<feature type="transmembrane region" description="Helical" evidence="6">
    <location>
        <begin position="268"/>
        <end position="284"/>
    </location>
</feature>
<dbReference type="PROSITE" id="PS50850">
    <property type="entry name" value="MFS"/>
    <property type="match status" value="1"/>
</dbReference>
<dbReference type="SUPFAM" id="SSF103473">
    <property type="entry name" value="MFS general substrate transporter"/>
    <property type="match status" value="1"/>
</dbReference>
<feature type="transmembrane region" description="Helical" evidence="6">
    <location>
        <begin position="91"/>
        <end position="113"/>
    </location>
</feature>
<feature type="transmembrane region" description="Helical" evidence="6">
    <location>
        <begin position="236"/>
        <end position="256"/>
    </location>
</feature>
<accession>E6U265</accession>
<dbReference type="AlphaFoldDB" id="E6U265"/>
<evidence type="ECO:0000256" key="2">
    <source>
        <dbReference type="ARBA" id="ARBA00022448"/>
    </source>
</evidence>
<evidence type="ECO:0000313" key="9">
    <source>
        <dbReference type="Proteomes" id="UP000001401"/>
    </source>
</evidence>
<dbReference type="GO" id="GO:0022857">
    <property type="term" value="F:transmembrane transporter activity"/>
    <property type="evidence" value="ECO:0007669"/>
    <property type="project" value="InterPro"/>
</dbReference>
<evidence type="ECO:0000313" key="8">
    <source>
        <dbReference type="EMBL" id="ADU30443.1"/>
    </source>
</evidence>
<evidence type="ECO:0000259" key="7">
    <source>
        <dbReference type="PROSITE" id="PS50850"/>
    </source>
</evidence>
<dbReference type="Gene3D" id="1.20.1250.20">
    <property type="entry name" value="MFS general substrate transporter like domains"/>
    <property type="match status" value="1"/>
</dbReference>
<feature type="transmembrane region" description="Helical" evidence="6">
    <location>
        <begin position="196"/>
        <end position="224"/>
    </location>
</feature>
<feature type="transmembrane region" description="Helical" evidence="6">
    <location>
        <begin position="356"/>
        <end position="375"/>
    </location>
</feature>
<evidence type="ECO:0000256" key="1">
    <source>
        <dbReference type="ARBA" id="ARBA00004651"/>
    </source>
</evidence>
<dbReference type="CDD" id="cd17325">
    <property type="entry name" value="MFS_MdtG_SLC18_like"/>
    <property type="match status" value="1"/>
</dbReference>
<feature type="transmembrane region" description="Helical" evidence="6">
    <location>
        <begin position="67"/>
        <end position="85"/>
    </location>
</feature>
<dbReference type="InterPro" id="IPR052714">
    <property type="entry name" value="MFS_Exporter"/>
</dbReference>
<evidence type="ECO:0000256" key="5">
    <source>
        <dbReference type="ARBA" id="ARBA00023136"/>
    </source>
</evidence>
<dbReference type="InterPro" id="IPR011701">
    <property type="entry name" value="MFS"/>
</dbReference>
<keyword evidence="4 6" id="KW-1133">Transmembrane helix</keyword>
<dbReference type="PANTHER" id="PTHR23531:SF1">
    <property type="entry name" value="QUINOLENE RESISTANCE PROTEIN NORA"/>
    <property type="match status" value="1"/>
</dbReference>